<dbReference type="PANTHER" id="PTHR43424:SF1">
    <property type="entry name" value="LOCUS PUTATIVE PROTEIN 1-RELATED"/>
    <property type="match status" value="1"/>
</dbReference>
<evidence type="ECO:0000256" key="1">
    <source>
        <dbReference type="ARBA" id="ARBA00004141"/>
    </source>
</evidence>
<comment type="caution">
    <text evidence="6">The sequence shown here is derived from an EMBL/GenBank/DDBJ whole genome shotgun (WGS) entry which is preliminary data.</text>
</comment>
<feature type="transmembrane region" description="Helical" evidence="5">
    <location>
        <begin position="383"/>
        <end position="401"/>
    </location>
</feature>
<sequence length="484" mass="54474">MKKKSLGVNAILNSLQTLLNLIFPLITFPYVSRVLSVDGMGKYNFSNSVISYFILLAGLGISRYAVREGARLRDDRVEFSKFASRIFSINLCSTIVSYLLLFVVIFTFNNLKIYVNAILIFSIQIFFTTLGVDWLYTIYEEYAYITLRNILFKITSIILLFLFVKHSNDYLKYAAITTFASVGSYALNFIHAKKFCDIKITWKFNWKPYIIPILTIFGTMLAVTIYVNSDIIILGFLKNDYTVGIYSISAKIYGMVGPMISATMAVTIPRLAMLMGKKCYKEYKRLFKRLLQSMIIIVIPSVIGLMLTSRNVILIIAGKNYLQSTSSLRILSLALFFGTMNTILVECVLIPSKREKATLITAIVAAVINVALNFVLIPILSENGAAVTTVVAELSSMLINFRFSKDIIGKDLFNKEFLKNGLCAIFGGIGIVLVCLLIGNTVSSNVIQLILSVIFSVAIYSLILWIFRNELFFDIVNKIKLFIK</sequence>
<feature type="transmembrane region" description="Helical" evidence="5">
    <location>
        <begin position="330"/>
        <end position="350"/>
    </location>
</feature>
<feature type="transmembrane region" description="Helical" evidence="5">
    <location>
        <begin position="294"/>
        <end position="318"/>
    </location>
</feature>
<protein>
    <submittedName>
        <fullName evidence="6">Flippase</fullName>
    </submittedName>
</protein>
<evidence type="ECO:0000256" key="2">
    <source>
        <dbReference type="ARBA" id="ARBA00022692"/>
    </source>
</evidence>
<evidence type="ECO:0000256" key="4">
    <source>
        <dbReference type="ARBA" id="ARBA00023136"/>
    </source>
</evidence>
<dbReference type="EMBL" id="JAUDEO010000053">
    <property type="protein sequence ID" value="MDM8334497.1"/>
    <property type="molecule type" value="Genomic_DNA"/>
</dbReference>
<dbReference type="Proteomes" id="UP001529423">
    <property type="component" value="Unassembled WGS sequence"/>
</dbReference>
<comment type="subcellular location">
    <subcellularLocation>
        <location evidence="1">Membrane</location>
        <topology evidence="1">Multi-pass membrane protein</topology>
    </subcellularLocation>
</comment>
<name>A0ABT7VP43_9LACO</name>
<dbReference type="Pfam" id="PF01943">
    <property type="entry name" value="Polysacc_synt"/>
    <property type="match status" value="1"/>
</dbReference>
<feature type="transmembrane region" description="Helical" evidence="5">
    <location>
        <begin position="422"/>
        <end position="440"/>
    </location>
</feature>
<keyword evidence="4 5" id="KW-0472">Membrane</keyword>
<evidence type="ECO:0000313" key="6">
    <source>
        <dbReference type="EMBL" id="MDM8334497.1"/>
    </source>
</evidence>
<dbReference type="InterPro" id="IPR002797">
    <property type="entry name" value="Polysacc_synth"/>
</dbReference>
<feature type="transmembrane region" description="Helical" evidence="5">
    <location>
        <begin position="87"/>
        <end position="108"/>
    </location>
</feature>
<organism evidence="6 7">
    <name type="scientific">Limosilactobacillus panis</name>
    <dbReference type="NCBI Taxonomy" id="47493"/>
    <lineage>
        <taxon>Bacteria</taxon>
        <taxon>Bacillati</taxon>
        <taxon>Bacillota</taxon>
        <taxon>Bacilli</taxon>
        <taxon>Lactobacillales</taxon>
        <taxon>Lactobacillaceae</taxon>
        <taxon>Limosilactobacillus</taxon>
    </lineage>
</organism>
<feature type="transmembrane region" description="Helical" evidence="5">
    <location>
        <begin position="446"/>
        <end position="467"/>
    </location>
</feature>
<feature type="transmembrane region" description="Helical" evidence="5">
    <location>
        <begin position="12"/>
        <end position="31"/>
    </location>
</feature>
<feature type="transmembrane region" description="Helical" evidence="5">
    <location>
        <begin position="170"/>
        <end position="190"/>
    </location>
</feature>
<evidence type="ECO:0000256" key="3">
    <source>
        <dbReference type="ARBA" id="ARBA00022989"/>
    </source>
</evidence>
<keyword evidence="7" id="KW-1185">Reference proteome</keyword>
<dbReference type="RefSeq" id="WP_289561061.1">
    <property type="nucleotide sequence ID" value="NZ_JAUDEO010000053.1"/>
</dbReference>
<dbReference type="InterPro" id="IPR052556">
    <property type="entry name" value="PolySynth_Transporter"/>
</dbReference>
<feature type="transmembrane region" description="Helical" evidence="5">
    <location>
        <begin position="357"/>
        <end position="377"/>
    </location>
</feature>
<dbReference type="PANTHER" id="PTHR43424">
    <property type="entry name" value="LOCUS PUTATIVE PROTEIN 1-RELATED"/>
    <property type="match status" value="1"/>
</dbReference>
<feature type="transmembrane region" description="Helical" evidence="5">
    <location>
        <begin position="142"/>
        <end position="164"/>
    </location>
</feature>
<dbReference type="CDD" id="cd13128">
    <property type="entry name" value="MATE_Wzx_like"/>
    <property type="match status" value="1"/>
</dbReference>
<reference evidence="6" key="1">
    <citation type="submission" date="2023-06" db="EMBL/GenBank/DDBJ databases">
        <title>Identification and characterization of horizontal gene transfer across gut microbiota members of farm animals based on homology search.</title>
        <authorList>
            <person name="Schwarzerova J."/>
            <person name="Nykrynova M."/>
            <person name="Jureckova K."/>
            <person name="Cejkova D."/>
            <person name="Rychlik I."/>
        </authorList>
    </citation>
    <scope>NUCLEOTIDE SEQUENCE</scope>
    <source>
        <strain evidence="6">105_WCHN</strain>
    </source>
</reference>
<proteinExistence type="predicted"/>
<feature type="transmembrane region" description="Helical" evidence="5">
    <location>
        <begin position="114"/>
        <end position="135"/>
    </location>
</feature>
<feature type="transmembrane region" description="Helical" evidence="5">
    <location>
        <begin position="43"/>
        <end position="66"/>
    </location>
</feature>
<evidence type="ECO:0000256" key="5">
    <source>
        <dbReference type="SAM" id="Phobius"/>
    </source>
</evidence>
<feature type="transmembrane region" description="Helical" evidence="5">
    <location>
        <begin position="252"/>
        <end position="273"/>
    </location>
</feature>
<keyword evidence="3 5" id="KW-1133">Transmembrane helix</keyword>
<evidence type="ECO:0000313" key="7">
    <source>
        <dbReference type="Proteomes" id="UP001529423"/>
    </source>
</evidence>
<keyword evidence="2 5" id="KW-0812">Transmembrane</keyword>
<feature type="transmembrane region" description="Helical" evidence="5">
    <location>
        <begin position="211"/>
        <end position="237"/>
    </location>
</feature>
<accession>A0ABT7VP43</accession>
<gene>
    <name evidence="6" type="ORF">QUW46_07940</name>
</gene>
<reference evidence="6" key="2">
    <citation type="submission" date="2023-06" db="EMBL/GenBank/DDBJ databases">
        <authorList>
            <person name="Zeman M."/>
            <person name="Kubasova T."/>
            <person name="Jahodarova E."/>
            <person name="Nykrynova M."/>
            <person name="Rychlik I."/>
        </authorList>
    </citation>
    <scope>NUCLEOTIDE SEQUENCE</scope>
    <source>
        <strain evidence="6">105_WCHN</strain>
    </source>
</reference>